<name>A0ABS0IYV4_9GAMM</name>
<evidence type="ECO:0000313" key="1">
    <source>
        <dbReference type="EMBL" id="MBG2881203.1"/>
    </source>
</evidence>
<dbReference type="EMBL" id="JADSJP010000060">
    <property type="protein sequence ID" value="MBG2881203.1"/>
    <property type="molecule type" value="Genomic_DNA"/>
</dbReference>
<reference evidence="1 2" key="1">
    <citation type="submission" date="2020-11" db="EMBL/GenBank/DDBJ databases">
        <title>Enhanced detection system for hospital associated transmission using whole genome sequencing surveillance.</title>
        <authorList>
            <person name="Harrison L.H."/>
            <person name="Van Tyne D."/>
            <person name="Marsh J.W."/>
            <person name="Griffith M.P."/>
            <person name="Snyder D.J."/>
            <person name="Cooper V.S."/>
            <person name="Mustapha M."/>
        </authorList>
    </citation>
    <scope>NUCLEOTIDE SEQUENCE [LARGE SCALE GENOMIC DNA]</scope>
    <source>
        <strain evidence="1 2">PR00075</strain>
    </source>
</reference>
<accession>A0ABS0IYV4</accession>
<proteinExistence type="predicted"/>
<dbReference type="RefSeq" id="WP_196568807.1">
    <property type="nucleotide sequence ID" value="NZ_JADRYY010000051.1"/>
</dbReference>
<protein>
    <recommendedName>
        <fullName evidence="3">Group-specific protein</fullName>
    </recommendedName>
</protein>
<organism evidence="1 2">
    <name type="scientific">Proteus alimentorum</name>
    <dbReference type="NCBI Taxonomy" id="1973495"/>
    <lineage>
        <taxon>Bacteria</taxon>
        <taxon>Pseudomonadati</taxon>
        <taxon>Pseudomonadota</taxon>
        <taxon>Gammaproteobacteria</taxon>
        <taxon>Enterobacterales</taxon>
        <taxon>Morganellaceae</taxon>
        <taxon>Proteus</taxon>
    </lineage>
</organism>
<evidence type="ECO:0000313" key="2">
    <source>
        <dbReference type="Proteomes" id="UP000614721"/>
    </source>
</evidence>
<keyword evidence="2" id="KW-1185">Reference proteome</keyword>
<comment type="caution">
    <text evidence="1">The sequence shown here is derived from an EMBL/GenBank/DDBJ whole genome shotgun (WGS) entry which is preliminary data.</text>
</comment>
<evidence type="ECO:0008006" key="3">
    <source>
        <dbReference type="Google" id="ProtNLM"/>
    </source>
</evidence>
<dbReference type="Proteomes" id="UP000614721">
    <property type="component" value="Unassembled WGS sequence"/>
</dbReference>
<gene>
    <name evidence="1" type="ORF">I4902_18305</name>
</gene>
<sequence>MSKENNDLLVDDNIIVAIKYKNIITWYQADREIWIMDRYKWNKDFIDKNIAYSEDNADDRFGILVINDKNKKKFIEHLCPFMLCDKKLEVIKNKIKKSSSWWDVHDLFPIAFIDFDSKKLSACYPYPGNIPLERYIPDDWSGEFIDFMRKLDENTLPKNKKYWVINNIDYLEKLSSLS</sequence>